<evidence type="ECO:0000313" key="3">
    <source>
        <dbReference type="EMBL" id="UYM04359.1"/>
    </source>
</evidence>
<proteinExistence type="predicted"/>
<dbReference type="Pfam" id="PF07995">
    <property type="entry name" value="GSDH"/>
    <property type="match status" value="1"/>
</dbReference>
<keyword evidence="4" id="KW-1185">Reference proteome</keyword>
<organism evidence="3 4">
    <name type="scientific">Solicola gregarius</name>
    <dbReference type="NCBI Taxonomy" id="2908642"/>
    <lineage>
        <taxon>Bacteria</taxon>
        <taxon>Bacillati</taxon>
        <taxon>Actinomycetota</taxon>
        <taxon>Actinomycetes</taxon>
        <taxon>Propionibacteriales</taxon>
        <taxon>Nocardioidaceae</taxon>
        <taxon>Solicola</taxon>
    </lineage>
</organism>
<sequence>MVGRRRFLTGLGAVALTGMAACSDEEDPATGPRRRTTPGTESGRPTPSGGTRTPEVASTIASGLNVPWSIVFEPSGDALVSERDNARVLRISAGGRVRPLGEVPDVAPSEDFGEGGLLGLALDPDDAGTLFAYHSTDSDNRVVRMRVSGNRIGRPTPVLTGIPVSTHHNGGRLAFGPDGMLYVSTGDAEESERAQDTNDLGGKILRIRRDGRPAPGNPFDNEVWTYGHRNIEGLAFDAADRLWATEFGDASYDELNLIERGQNYGWPEVEGKDGSDFTDPLQVWAPAECSPAAVAIADGVAYIGALRGERLISVPLAGRRTGEPAEWFDGEYGRLRGVAVAPDGALWVSTSNTDGRADPGPEDDRILRVTV</sequence>
<dbReference type="AlphaFoldDB" id="A0AA46TFG2"/>
<dbReference type="InterPro" id="IPR000595">
    <property type="entry name" value="cNMP-bd_dom"/>
</dbReference>
<dbReference type="Gene3D" id="2.120.10.30">
    <property type="entry name" value="TolB, C-terminal domain"/>
    <property type="match status" value="1"/>
</dbReference>
<dbReference type="PANTHER" id="PTHR19328:SF13">
    <property type="entry name" value="HIPL1 PROTEIN"/>
    <property type="match status" value="1"/>
</dbReference>
<dbReference type="Proteomes" id="UP001164390">
    <property type="component" value="Chromosome"/>
</dbReference>
<dbReference type="KEGG" id="sgrg:L0C25_17720"/>
<feature type="region of interest" description="Disordered" evidence="1">
    <location>
        <begin position="22"/>
        <end position="55"/>
    </location>
</feature>
<evidence type="ECO:0000256" key="1">
    <source>
        <dbReference type="SAM" id="MobiDB-lite"/>
    </source>
</evidence>
<feature type="domain" description="Cyclic nucleotide-binding" evidence="2">
    <location>
        <begin position="72"/>
        <end position="132"/>
    </location>
</feature>
<dbReference type="RefSeq" id="WP_271633051.1">
    <property type="nucleotide sequence ID" value="NZ_CP094970.1"/>
</dbReference>
<dbReference type="SUPFAM" id="SSF50952">
    <property type="entry name" value="Soluble quinoprotein glucose dehydrogenase"/>
    <property type="match status" value="1"/>
</dbReference>
<evidence type="ECO:0000313" key="4">
    <source>
        <dbReference type="Proteomes" id="UP001164390"/>
    </source>
</evidence>
<protein>
    <submittedName>
        <fullName evidence="3">PQQ-dependent sugar dehydrogenase</fullName>
    </submittedName>
</protein>
<dbReference type="PROSITE" id="PS51257">
    <property type="entry name" value="PROKAR_LIPOPROTEIN"/>
    <property type="match status" value="1"/>
</dbReference>
<gene>
    <name evidence="3" type="ORF">L0C25_17720</name>
</gene>
<dbReference type="InterPro" id="IPR012938">
    <property type="entry name" value="Glc/Sorbosone_DH"/>
</dbReference>
<accession>A0AA46TFG2</accession>
<name>A0AA46TFG2_9ACTN</name>
<feature type="compositionally biased region" description="Low complexity" evidence="1">
    <location>
        <begin position="37"/>
        <end position="51"/>
    </location>
</feature>
<dbReference type="InterPro" id="IPR011041">
    <property type="entry name" value="Quinoprot_gluc/sorb_DH_b-prop"/>
</dbReference>
<dbReference type="PROSITE" id="PS50042">
    <property type="entry name" value="CNMP_BINDING_3"/>
    <property type="match status" value="1"/>
</dbReference>
<dbReference type="InterPro" id="IPR011042">
    <property type="entry name" value="6-blade_b-propeller_TolB-like"/>
</dbReference>
<dbReference type="EMBL" id="CP094970">
    <property type="protein sequence ID" value="UYM04359.1"/>
    <property type="molecule type" value="Genomic_DNA"/>
</dbReference>
<reference evidence="3" key="1">
    <citation type="submission" date="2022-01" db="EMBL/GenBank/DDBJ databases">
        <title>Nocardioidaceae gen. sp. A5X3R13.</title>
        <authorList>
            <person name="Lopez Marin M.A."/>
            <person name="Uhlik O."/>
        </authorList>
    </citation>
    <scope>NUCLEOTIDE SEQUENCE</scope>
    <source>
        <strain evidence="3">A5X3R13</strain>
    </source>
</reference>
<dbReference type="PANTHER" id="PTHR19328">
    <property type="entry name" value="HEDGEHOG-INTERACTING PROTEIN"/>
    <property type="match status" value="1"/>
</dbReference>
<evidence type="ECO:0000259" key="2">
    <source>
        <dbReference type="PROSITE" id="PS50042"/>
    </source>
</evidence>